<evidence type="ECO:0008006" key="3">
    <source>
        <dbReference type="Google" id="ProtNLM"/>
    </source>
</evidence>
<comment type="caution">
    <text evidence="1">The sequence shown here is derived from an EMBL/GenBank/DDBJ whole genome shotgun (WGS) entry which is preliminary data.</text>
</comment>
<gene>
    <name evidence="1" type="ORF">ACFO5T_08290</name>
</gene>
<reference evidence="2" key="1">
    <citation type="journal article" date="2019" name="Int. J. Syst. Evol. Microbiol.">
        <title>The Global Catalogue of Microorganisms (GCM) 10K type strain sequencing project: providing services to taxonomists for standard genome sequencing and annotation.</title>
        <authorList>
            <consortium name="The Broad Institute Genomics Platform"/>
            <consortium name="The Broad Institute Genome Sequencing Center for Infectious Disease"/>
            <person name="Wu L."/>
            <person name="Ma J."/>
        </authorList>
    </citation>
    <scope>NUCLEOTIDE SEQUENCE [LARGE SCALE GENOMIC DNA]</scope>
    <source>
        <strain evidence="2">CGMCC 4.7427</strain>
    </source>
</reference>
<dbReference type="RefSeq" id="WP_380033516.1">
    <property type="nucleotide sequence ID" value="NZ_JBHSHB010000012.1"/>
</dbReference>
<keyword evidence="2" id="KW-1185">Reference proteome</keyword>
<dbReference type="EMBL" id="JBHSHB010000012">
    <property type="protein sequence ID" value="MFC4690425.1"/>
    <property type="molecule type" value="Genomic_DNA"/>
</dbReference>
<organism evidence="1 2">
    <name type="scientific">Dokdonia genika</name>
    <dbReference type="NCBI Taxonomy" id="308113"/>
    <lineage>
        <taxon>Bacteria</taxon>
        <taxon>Pseudomonadati</taxon>
        <taxon>Bacteroidota</taxon>
        <taxon>Flavobacteriia</taxon>
        <taxon>Flavobacteriales</taxon>
        <taxon>Flavobacteriaceae</taxon>
        <taxon>Dokdonia</taxon>
    </lineage>
</organism>
<proteinExistence type="predicted"/>
<dbReference type="Proteomes" id="UP001595878">
    <property type="component" value="Unassembled WGS sequence"/>
</dbReference>
<sequence length="233" mass="27289">MALSLWSCKNPDTRVTLDDLVLHYGGEKYYNSTISYTVNNFKYAVDRDGYRVGLSLIESNREDDQLKSILENGILSEYLNDSLRNVDSDNYLKKSHLSNFTYSNSIPFVLTSNDMEIDSVGFITKGTNKYQFIKVKTKFVRDIDINEFYLYIDPTTKDIMYVSQKFVTESKVPRIKRYYNHRTINGIRFADYTQFVAKEDTIDTPDLIKYFNAETLKPFSEIKFEDIEVIFKN</sequence>
<accession>A0ABV9L9X5</accession>
<protein>
    <recommendedName>
        <fullName evidence="3">Deoxyribose-phosphate aldolase</fullName>
    </recommendedName>
</protein>
<name>A0ABV9L9X5_9FLAO</name>
<evidence type="ECO:0000313" key="1">
    <source>
        <dbReference type="EMBL" id="MFC4690425.1"/>
    </source>
</evidence>
<evidence type="ECO:0000313" key="2">
    <source>
        <dbReference type="Proteomes" id="UP001595878"/>
    </source>
</evidence>